<evidence type="ECO:0000313" key="3">
    <source>
        <dbReference type="Proteomes" id="UP001054252"/>
    </source>
</evidence>
<sequence>MTESPTLSPWLLLVKGALRGVEGKDAGAGGVEGKDAGAGGVKGKDARCDGGVKVKDVADGVVKGKSRGGGGVKGKDIPGGTGEGLGIGLPETLSPKLPCQTPQVD</sequence>
<dbReference type="AlphaFoldDB" id="A0AAV5MR63"/>
<reference evidence="2 3" key="1">
    <citation type="journal article" date="2021" name="Commun. Biol.">
        <title>The genome of Shorea leprosula (Dipterocarpaceae) highlights the ecological relevance of drought in aseasonal tropical rainforests.</title>
        <authorList>
            <person name="Ng K.K.S."/>
            <person name="Kobayashi M.J."/>
            <person name="Fawcett J.A."/>
            <person name="Hatakeyama M."/>
            <person name="Paape T."/>
            <person name="Ng C.H."/>
            <person name="Ang C.C."/>
            <person name="Tnah L.H."/>
            <person name="Lee C.T."/>
            <person name="Nishiyama T."/>
            <person name="Sese J."/>
            <person name="O'Brien M.J."/>
            <person name="Copetti D."/>
            <person name="Mohd Noor M.I."/>
            <person name="Ong R.C."/>
            <person name="Putra M."/>
            <person name="Sireger I.Z."/>
            <person name="Indrioko S."/>
            <person name="Kosugi Y."/>
            <person name="Izuno A."/>
            <person name="Isagi Y."/>
            <person name="Lee S.L."/>
            <person name="Shimizu K.K."/>
        </authorList>
    </citation>
    <scope>NUCLEOTIDE SEQUENCE [LARGE SCALE GENOMIC DNA]</scope>
    <source>
        <strain evidence="2">214</strain>
    </source>
</reference>
<feature type="compositionally biased region" description="Gly residues" evidence="1">
    <location>
        <begin position="67"/>
        <end position="87"/>
    </location>
</feature>
<gene>
    <name evidence="2" type="ORF">SLEP1_g58696</name>
</gene>
<accession>A0AAV5MR63</accession>
<dbReference type="Proteomes" id="UP001054252">
    <property type="component" value="Unassembled WGS sequence"/>
</dbReference>
<organism evidence="2 3">
    <name type="scientific">Rubroshorea leprosula</name>
    <dbReference type="NCBI Taxonomy" id="152421"/>
    <lineage>
        <taxon>Eukaryota</taxon>
        <taxon>Viridiplantae</taxon>
        <taxon>Streptophyta</taxon>
        <taxon>Embryophyta</taxon>
        <taxon>Tracheophyta</taxon>
        <taxon>Spermatophyta</taxon>
        <taxon>Magnoliopsida</taxon>
        <taxon>eudicotyledons</taxon>
        <taxon>Gunneridae</taxon>
        <taxon>Pentapetalae</taxon>
        <taxon>rosids</taxon>
        <taxon>malvids</taxon>
        <taxon>Malvales</taxon>
        <taxon>Dipterocarpaceae</taxon>
        <taxon>Rubroshorea</taxon>
    </lineage>
</organism>
<comment type="caution">
    <text evidence="2">The sequence shown here is derived from an EMBL/GenBank/DDBJ whole genome shotgun (WGS) entry which is preliminary data.</text>
</comment>
<feature type="region of interest" description="Disordered" evidence="1">
    <location>
        <begin position="63"/>
        <end position="105"/>
    </location>
</feature>
<evidence type="ECO:0000256" key="1">
    <source>
        <dbReference type="SAM" id="MobiDB-lite"/>
    </source>
</evidence>
<evidence type="ECO:0000313" key="2">
    <source>
        <dbReference type="EMBL" id="GKV52099.1"/>
    </source>
</evidence>
<keyword evidence="3" id="KW-1185">Reference proteome</keyword>
<feature type="compositionally biased region" description="Gly residues" evidence="1">
    <location>
        <begin position="26"/>
        <end position="41"/>
    </location>
</feature>
<protein>
    <submittedName>
        <fullName evidence="2">Uncharacterized protein</fullName>
    </submittedName>
</protein>
<dbReference type="EMBL" id="BPVZ01000607">
    <property type="protein sequence ID" value="GKV52099.1"/>
    <property type="molecule type" value="Genomic_DNA"/>
</dbReference>
<feature type="region of interest" description="Disordered" evidence="1">
    <location>
        <begin position="24"/>
        <end position="45"/>
    </location>
</feature>
<proteinExistence type="predicted"/>
<name>A0AAV5MR63_9ROSI</name>